<accession>A0A7M2Z152</accession>
<dbReference type="SMART" id="SM00028">
    <property type="entry name" value="TPR"/>
    <property type="match status" value="6"/>
</dbReference>
<dbReference type="SUPFAM" id="SSF48452">
    <property type="entry name" value="TPR-like"/>
    <property type="match status" value="3"/>
</dbReference>
<name>A0A7M2Z152_9ACTN</name>
<reference evidence="3 4" key="1">
    <citation type="submission" date="2018-07" db="EMBL/GenBank/DDBJ databases">
        <title>High-quality-draft genome sequence of Gaiella occulta.</title>
        <authorList>
            <person name="Severino R."/>
            <person name="Froufe H.J.C."/>
            <person name="Rainey F.A."/>
            <person name="Barroso C."/>
            <person name="Albuquerque L."/>
            <person name="Lobo-Da-Cunha A."/>
            <person name="Da Costa M.S."/>
            <person name="Egas C."/>
        </authorList>
    </citation>
    <scope>NUCLEOTIDE SEQUENCE [LARGE SCALE GENOMIC DNA]</scope>
    <source>
        <strain evidence="3 4">F2-233</strain>
    </source>
</reference>
<sequence>MAIRISQVKTSGAVAPAVVAKREGAGAAVAALRALASSPDFAREADAVAAVVATPGGLAHAAAFAGAALACEDDQAGYTAVRGCALRLLELAAASDDRSWPAVFAAAGELLCVYLEERPAEPLLVNFLGVCLHELNEPAAARRLFRRALALAPDTPDAEGNLAEAERRLRHPLEARFAPGVNARIRPLRQRAERIVSMARPAETARISLCMIVKDEEELLPACLDSVREHVDELIVVDTGSTDRTREIASERGATVIDFAWTGSFSDARNVSLEHATGDWILYLDADEQLVGDDGARLRALAGQTWREGFYLNERNFTGSEELGSSTSHLAFRLFRNRRRYRFEGIVHEQKIHLFPLHLPERFAVCDVRINHYGYLKQRMIDRGKSRRNRELLEREAREHPSPFNDFNLGSEYSWLGDYATARRHYERGLAALQRDPGWRNSQFAPMLVVRLAEALRATEPDAARSYIEEALGWYPDHTELVFERGVLELDAGRLDDAEQAFRRALELGDAELRLSPVTGPGTFLALCGLGHVQRRRGEPDEAAGSFERCVREWPEYSPALLDLVNLLLEHDPDRVEERLLALGVEWTSAACLFVATAFYERRRLEQAESWFRRALERAPGHAPSLVGLGETHLSLRRWDDAEEVLARVPDGHPLAPAALRGRSFAAVCAGNLSAAEKHANALAGSAPDEALLYRAWVALERDAAARPDVPAAAAVLCLTNLEALVRIEEFERFERLLPAFEAAVPDERARRVALARLYERHDFDALALEEWHAVLERFGPDAEVLYGLGRAATRQELWSHAAELLEGAVELDAGHVQARELLALVAQRAA</sequence>
<dbReference type="PANTHER" id="PTHR43630">
    <property type="entry name" value="POLY-BETA-1,6-N-ACETYL-D-GLUCOSAMINE SYNTHASE"/>
    <property type="match status" value="1"/>
</dbReference>
<dbReference type="SUPFAM" id="SSF53448">
    <property type="entry name" value="Nucleotide-diphospho-sugar transferases"/>
    <property type="match status" value="1"/>
</dbReference>
<dbReference type="InterPro" id="IPR029044">
    <property type="entry name" value="Nucleotide-diphossugar_trans"/>
</dbReference>
<dbReference type="Pfam" id="PF13432">
    <property type="entry name" value="TPR_16"/>
    <property type="match status" value="3"/>
</dbReference>
<dbReference type="Gene3D" id="3.90.550.10">
    <property type="entry name" value="Spore Coat Polysaccharide Biosynthesis Protein SpsA, Chain A"/>
    <property type="match status" value="1"/>
</dbReference>
<dbReference type="EMBL" id="QQZY01000001">
    <property type="protein sequence ID" value="RDI76011.1"/>
    <property type="molecule type" value="Genomic_DNA"/>
</dbReference>
<evidence type="ECO:0000313" key="4">
    <source>
        <dbReference type="Proteomes" id="UP000254134"/>
    </source>
</evidence>
<keyword evidence="1" id="KW-0802">TPR repeat</keyword>
<dbReference type="OrthoDB" id="9815923at2"/>
<organism evidence="3 4">
    <name type="scientific">Gaiella occulta</name>
    <dbReference type="NCBI Taxonomy" id="1002870"/>
    <lineage>
        <taxon>Bacteria</taxon>
        <taxon>Bacillati</taxon>
        <taxon>Actinomycetota</taxon>
        <taxon>Thermoleophilia</taxon>
        <taxon>Gaiellales</taxon>
        <taxon>Gaiellaceae</taxon>
        <taxon>Gaiella</taxon>
    </lineage>
</organism>
<evidence type="ECO:0000313" key="3">
    <source>
        <dbReference type="EMBL" id="RDI76011.1"/>
    </source>
</evidence>
<dbReference type="Pfam" id="PF00535">
    <property type="entry name" value="Glycos_transf_2"/>
    <property type="match status" value="1"/>
</dbReference>
<dbReference type="Pfam" id="PF13176">
    <property type="entry name" value="TPR_7"/>
    <property type="match status" value="1"/>
</dbReference>
<dbReference type="InterPro" id="IPR001173">
    <property type="entry name" value="Glyco_trans_2-like"/>
</dbReference>
<feature type="domain" description="Glycosyltransferase 2-like" evidence="2">
    <location>
        <begin position="208"/>
        <end position="327"/>
    </location>
</feature>
<dbReference type="Proteomes" id="UP000254134">
    <property type="component" value="Unassembled WGS sequence"/>
</dbReference>
<evidence type="ECO:0000259" key="2">
    <source>
        <dbReference type="Pfam" id="PF00535"/>
    </source>
</evidence>
<feature type="repeat" description="TPR" evidence="1">
    <location>
        <begin position="589"/>
        <end position="622"/>
    </location>
</feature>
<dbReference type="Pfam" id="PF14559">
    <property type="entry name" value="TPR_19"/>
    <property type="match status" value="1"/>
</dbReference>
<dbReference type="Gene3D" id="1.25.40.10">
    <property type="entry name" value="Tetratricopeptide repeat domain"/>
    <property type="match status" value="3"/>
</dbReference>
<reference evidence="4" key="2">
    <citation type="journal article" date="2019" name="MicrobiologyOpen">
        <title>High-quality draft genome sequence of Gaiella occulta isolated from a 150 meter deep mineral water borehole and comparison with the genome sequences of other deep-branching lineages of the phylum Actinobacteria.</title>
        <authorList>
            <person name="Severino R."/>
            <person name="Froufe H.J.C."/>
            <person name="Barroso C."/>
            <person name="Albuquerque L."/>
            <person name="Lobo-da-Cunha A."/>
            <person name="da Costa M.S."/>
            <person name="Egas C."/>
        </authorList>
    </citation>
    <scope>NUCLEOTIDE SEQUENCE [LARGE SCALE GENOMIC DNA]</scope>
    <source>
        <strain evidence="4">F2-233</strain>
    </source>
</reference>
<feature type="repeat" description="TPR" evidence="1">
    <location>
        <begin position="479"/>
        <end position="512"/>
    </location>
</feature>
<dbReference type="PANTHER" id="PTHR43630:SF2">
    <property type="entry name" value="GLYCOSYLTRANSFERASE"/>
    <property type="match status" value="1"/>
</dbReference>
<protein>
    <submittedName>
        <fullName evidence="3">Glycosyl transferase family 2</fullName>
    </submittedName>
</protein>
<dbReference type="PROSITE" id="PS50005">
    <property type="entry name" value="TPR"/>
    <property type="match status" value="2"/>
</dbReference>
<dbReference type="RefSeq" id="WP_114794877.1">
    <property type="nucleotide sequence ID" value="NZ_QQZY01000001.1"/>
</dbReference>
<dbReference type="InterPro" id="IPR011990">
    <property type="entry name" value="TPR-like_helical_dom_sf"/>
</dbReference>
<proteinExistence type="predicted"/>
<comment type="caution">
    <text evidence="3">The sequence shown here is derived from an EMBL/GenBank/DDBJ whole genome shotgun (WGS) entry which is preliminary data.</text>
</comment>
<keyword evidence="4" id="KW-1185">Reference proteome</keyword>
<dbReference type="InterPro" id="IPR019734">
    <property type="entry name" value="TPR_rpt"/>
</dbReference>
<gene>
    <name evidence="3" type="ORF">Gocc_0430</name>
</gene>
<dbReference type="CDD" id="cd02511">
    <property type="entry name" value="Beta4Glucosyltransferase"/>
    <property type="match status" value="1"/>
</dbReference>
<evidence type="ECO:0000256" key="1">
    <source>
        <dbReference type="PROSITE-ProRule" id="PRU00339"/>
    </source>
</evidence>
<dbReference type="GO" id="GO:0016740">
    <property type="term" value="F:transferase activity"/>
    <property type="evidence" value="ECO:0007669"/>
    <property type="project" value="UniProtKB-KW"/>
</dbReference>
<dbReference type="AlphaFoldDB" id="A0A7M2Z152"/>
<keyword evidence="3" id="KW-0808">Transferase</keyword>